<feature type="signal peptide" evidence="2">
    <location>
        <begin position="1"/>
        <end position="25"/>
    </location>
</feature>
<evidence type="ECO:0000313" key="4">
    <source>
        <dbReference type="EMBL" id="MEK8049157.1"/>
    </source>
</evidence>
<feature type="region of interest" description="Disordered" evidence="1">
    <location>
        <begin position="194"/>
        <end position="220"/>
    </location>
</feature>
<evidence type="ECO:0000313" key="5">
    <source>
        <dbReference type="Proteomes" id="UP001365405"/>
    </source>
</evidence>
<feature type="chain" id="PRO_5046434838" evidence="2">
    <location>
        <begin position="26"/>
        <end position="220"/>
    </location>
</feature>
<accession>A0ABU9CEZ9</accession>
<dbReference type="InterPro" id="IPR018637">
    <property type="entry name" value="DUF2059"/>
</dbReference>
<feature type="domain" description="DUF2059" evidence="3">
    <location>
        <begin position="130"/>
        <end position="169"/>
    </location>
</feature>
<organism evidence="4 5">
    <name type="scientific">Pseudaquabacterium inlustre</name>
    <dbReference type="NCBI Taxonomy" id="2984192"/>
    <lineage>
        <taxon>Bacteria</taxon>
        <taxon>Pseudomonadati</taxon>
        <taxon>Pseudomonadota</taxon>
        <taxon>Betaproteobacteria</taxon>
        <taxon>Burkholderiales</taxon>
        <taxon>Sphaerotilaceae</taxon>
        <taxon>Pseudaquabacterium</taxon>
    </lineage>
</organism>
<evidence type="ECO:0000256" key="1">
    <source>
        <dbReference type="SAM" id="MobiDB-lite"/>
    </source>
</evidence>
<comment type="caution">
    <text evidence="4">The sequence shown here is derived from an EMBL/GenBank/DDBJ whole genome shotgun (WGS) entry which is preliminary data.</text>
</comment>
<keyword evidence="5" id="KW-1185">Reference proteome</keyword>
<dbReference type="EMBL" id="JBBUTH010000001">
    <property type="protein sequence ID" value="MEK8049157.1"/>
    <property type="molecule type" value="Genomic_DNA"/>
</dbReference>
<dbReference type="Pfam" id="PF09832">
    <property type="entry name" value="DUF2059"/>
    <property type="match status" value="1"/>
</dbReference>
<evidence type="ECO:0000259" key="3">
    <source>
        <dbReference type="Pfam" id="PF09832"/>
    </source>
</evidence>
<gene>
    <name evidence="4" type="ORF">AACH10_02795</name>
</gene>
<feature type="compositionally biased region" description="Low complexity" evidence="1">
    <location>
        <begin position="210"/>
        <end position="220"/>
    </location>
</feature>
<dbReference type="RefSeq" id="WP_341408828.1">
    <property type="nucleotide sequence ID" value="NZ_JBBUTH010000001.1"/>
</dbReference>
<name>A0ABU9CEZ9_9BURK</name>
<protein>
    <submittedName>
        <fullName evidence="4">DUF2059 domain-containing protein</fullName>
    </submittedName>
</protein>
<proteinExistence type="predicted"/>
<evidence type="ECO:0000256" key="2">
    <source>
        <dbReference type="SAM" id="SignalP"/>
    </source>
</evidence>
<sequence>MTFLRPLAQAITLALIAGSAGSAFAQAAAAASAPAPAPAAAAAASPAKKELVAKVLKLQQAGFENIGASLIGEPAQMLLQGAGRALGQQPADKREALAKDIQAEVKKFFDANAPYMRERAVKLAATTIGPVLEDKFSEDELKTLVAWLESPVSRKFSEIVPQSQQLLSQKLVEDTRSTIEPKLKALEQGVAKKLGMPAQQGSAPAGGGVKPPAAAASAKK</sequence>
<keyword evidence="2" id="KW-0732">Signal</keyword>
<dbReference type="Proteomes" id="UP001365405">
    <property type="component" value="Unassembled WGS sequence"/>
</dbReference>
<reference evidence="4 5" key="1">
    <citation type="submission" date="2024-04" db="EMBL/GenBank/DDBJ databases">
        <title>Novel species of the genus Ideonella isolated from streams.</title>
        <authorList>
            <person name="Lu H."/>
        </authorList>
    </citation>
    <scope>NUCLEOTIDE SEQUENCE [LARGE SCALE GENOMIC DNA]</scope>
    <source>
        <strain evidence="4 5">DXS22W</strain>
    </source>
</reference>